<dbReference type="PANTHER" id="PTHR37490">
    <property type="entry name" value="EXPRESSED PROTEIN"/>
    <property type="match status" value="1"/>
</dbReference>
<reference evidence="1" key="1">
    <citation type="submission" date="2020-02" db="EMBL/GenBank/DDBJ databases">
        <authorList>
            <person name="Palmer J.M."/>
        </authorList>
    </citation>
    <scope>NUCLEOTIDE SEQUENCE</scope>
    <source>
        <strain evidence="1">EPUS1.4</strain>
        <tissue evidence="1">Thallus</tissue>
    </source>
</reference>
<dbReference type="Pfam" id="PF11913">
    <property type="entry name" value="DUF3431"/>
    <property type="match status" value="1"/>
</dbReference>
<evidence type="ECO:0000313" key="1">
    <source>
        <dbReference type="EMBL" id="KAF7504323.1"/>
    </source>
</evidence>
<organism evidence="1 2">
    <name type="scientific">Endocarpon pusillum</name>
    <dbReference type="NCBI Taxonomy" id="364733"/>
    <lineage>
        <taxon>Eukaryota</taxon>
        <taxon>Fungi</taxon>
        <taxon>Dikarya</taxon>
        <taxon>Ascomycota</taxon>
        <taxon>Pezizomycotina</taxon>
        <taxon>Eurotiomycetes</taxon>
        <taxon>Chaetothyriomycetidae</taxon>
        <taxon>Verrucariales</taxon>
        <taxon>Verrucariaceae</taxon>
        <taxon>Endocarpon</taxon>
    </lineage>
</organism>
<dbReference type="AlphaFoldDB" id="A0A8H7A8X0"/>
<comment type="caution">
    <text evidence="1">The sequence shown here is derived from an EMBL/GenBank/DDBJ whole genome shotgun (WGS) entry which is preliminary data.</text>
</comment>
<protein>
    <submittedName>
        <fullName evidence="1">Uncharacterized protein</fullName>
    </submittedName>
</protein>
<proteinExistence type="predicted"/>
<sequence length="310" mass="35890">MVFVLRQPPPMSFSLKHVHGQHAIIKKVLLRIAAVISLLTVLLLLQHAYKRERIPALPPSTGISAHDGDGNSWPPPGDKVVVVPKMTYEDTDWLDPDLPDWQHAVYHMDDESAAFHVPKNKGREAMAYLTYLIDHYSHLPSTIAFIHSHRDGYPQAWHTDADDYSIVNVLQNLQIQYVQEQGYVNLRCIHDPGCPAEIQPFREPYEEHRSAEHEFPEAWKYMFGKESSVPPRVGVACCSQFAVSRNQVLKRTLEEYKRFREWILQTDLGDDISGRIMEYLWHIIFGREPVFCPDMHECYCRTFGKCKHTK</sequence>
<dbReference type="EMBL" id="JAACFV010000141">
    <property type="protein sequence ID" value="KAF7504323.1"/>
    <property type="molecule type" value="Genomic_DNA"/>
</dbReference>
<dbReference type="PANTHER" id="PTHR37490:SF2">
    <property type="match status" value="1"/>
</dbReference>
<dbReference type="OrthoDB" id="426718at2759"/>
<evidence type="ECO:0000313" key="2">
    <source>
        <dbReference type="Proteomes" id="UP000606974"/>
    </source>
</evidence>
<accession>A0A8H7A8X0</accession>
<gene>
    <name evidence="1" type="ORF">GJ744_002443</name>
</gene>
<dbReference type="InterPro" id="IPR021838">
    <property type="entry name" value="DUF3431"/>
</dbReference>
<dbReference type="Proteomes" id="UP000606974">
    <property type="component" value="Unassembled WGS sequence"/>
</dbReference>
<keyword evidence="2" id="KW-1185">Reference proteome</keyword>
<name>A0A8H7A8X0_9EURO</name>